<dbReference type="InterPro" id="IPR036291">
    <property type="entry name" value="NAD(P)-bd_dom_sf"/>
</dbReference>
<protein>
    <recommendedName>
        <fullName evidence="3">2,4-dienoyl-CoA reductase [(3E)-enoyl-CoA-producing]</fullName>
        <ecNumber evidence="3">1.3.1.124</ecNumber>
    </recommendedName>
</protein>
<gene>
    <name evidence="7" type="ORF">PC118_g15174</name>
</gene>
<sequence length="330" mass="35392">MDSASIQRVFRRDACAGRVALVTGGGSGIGQEIAVKLAEYGAKVAVFGRRETALQSTMDLMRERGVPDSACMFVQGDVRSTESADNAVAQVVGRFGKLDVLVNSAAGNFLALAEKLSTNAFRTVMEIDAIGTFNMSRAAFEPLKRSGDGRIINITATLQLPATWYQVQASAAKAAVDSITRSLALEWGQFGIRVTGVAPGPIADTTGTAKLGGDVDPEERKKFMASTVPVGRVGAKTDIAAAVLYLVSPVGNFVSGDVLIVDGGHYLYKKPVMPRETLEGWSKKMEKKSRITADSKFAQPPQTKRQKMEMKANRCADVQRELTPTQALDR</sequence>
<dbReference type="FunFam" id="3.40.50.720:FF:000084">
    <property type="entry name" value="Short-chain dehydrogenase reductase"/>
    <property type="match status" value="1"/>
</dbReference>
<dbReference type="PRINTS" id="PR00081">
    <property type="entry name" value="GDHRDH"/>
</dbReference>
<reference evidence="7" key="1">
    <citation type="submission" date="2018-10" db="EMBL/GenBank/DDBJ databases">
        <title>Effector identification in a new, highly contiguous assembly of the strawberry crown rot pathogen Phytophthora cactorum.</title>
        <authorList>
            <person name="Armitage A.D."/>
            <person name="Nellist C.F."/>
            <person name="Bates H."/>
            <person name="Vickerstaff R.J."/>
            <person name="Harrison R.J."/>
        </authorList>
    </citation>
    <scope>NUCLEOTIDE SEQUENCE</scope>
    <source>
        <strain evidence="7">P415</strain>
    </source>
</reference>
<evidence type="ECO:0000313" key="7">
    <source>
        <dbReference type="EMBL" id="KAG2973364.1"/>
    </source>
</evidence>
<evidence type="ECO:0000256" key="2">
    <source>
        <dbReference type="ARBA" id="ARBA00023002"/>
    </source>
</evidence>
<dbReference type="GO" id="GO:0005777">
    <property type="term" value="C:peroxisome"/>
    <property type="evidence" value="ECO:0007669"/>
    <property type="project" value="TreeGrafter"/>
</dbReference>
<dbReference type="PANTHER" id="PTHR43296:SF2">
    <property type="entry name" value="PEROXISOMAL 2,4-DIENOYL-COA REDUCTASE [(3E)-ENOYL-COA-PRODUCING]"/>
    <property type="match status" value="1"/>
</dbReference>
<evidence type="ECO:0000256" key="3">
    <source>
        <dbReference type="ARBA" id="ARBA00026117"/>
    </source>
</evidence>
<dbReference type="VEuPathDB" id="FungiDB:PC110_g8138"/>
<comment type="catalytic activity">
    <reaction evidence="5">
        <text>a (2E,4Z)-dienoyl-CoA + NADPH + H(+) = a 4,5-saturated-(3E)-enoyl-CoA + NADP(+)</text>
        <dbReference type="Rhea" id="RHEA:61892"/>
        <dbReference type="ChEBI" id="CHEBI:15378"/>
        <dbReference type="ChEBI" id="CHEBI:57783"/>
        <dbReference type="ChEBI" id="CHEBI:58349"/>
        <dbReference type="ChEBI" id="CHEBI:85099"/>
        <dbReference type="ChEBI" id="CHEBI:85493"/>
        <dbReference type="EC" id="1.3.1.124"/>
    </reaction>
</comment>
<name>A0A8T1FI06_9STRA</name>
<evidence type="ECO:0000256" key="6">
    <source>
        <dbReference type="SAM" id="MobiDB-lite"/>
    </source>
</evidence>
<evidence type="ECO:0000256" key="4">
    <source>
        <dbReference type="ARBA" id="ARBA00048009"/>
    </source>
</evidence>
<dbReference type="GO" id="GO:0009062">
    <property type="term" value="P:fatty acid catabolic process"/>
    <property type="evidence" value="ECO:0007669"/>
    <property type="project" value="InterPro"/>
</dbReference>
<keyword evidence="2" id="KW-0560">Oxidoreductase</keyword>
<dbReference type="PANTHER" id="PTHR43296">
    <property type="entry name" value="PEROXISOMAL 2,4-DIENOYL-COA REDUCTASE"/>
    <property type="match status" value="1"/>
</dbReference>
<dbReference type="Pfam" id="PF13561">
    <property type="entry name" value="adh_short_C2"/>
    <property type="match status" value="1"/>
</dbReference>
<dbReference type="InterPro" id="IPR002347">
    <property type="entry name" value="SDR_fam"/>
</dbReference>
<organism evidence="7 8">
    <name type="scientific">Phytophthora cactorum</name>
    <dbReference type="NCBI Taxonomy" id="29920"/>
    <lineage>
        <taxon>Eukaryota</taxon>
        <taxon>Sar</taxon>
        <taxon>Stramenopiles</taxon>
        <taxon>Oomycota</taxon>
        <taxon>Peronosporomycetes</taxon>
        <taxon>Peronosporales</taxon>
        <taxon>Peronosporaceae</taxon>
        <taxon>Phytophthora</taxon>
    </lineage>
</organism>
<evidence type="ECO:0000313" key="8">
    <source>
        <dbReference type="Proteomes" id="UP000697107"/>
    </source>
</evidence>
<accession>A0A8T1FI06</accession>
<dbReference type="PRINTS" id="PR00080">
    <property type="entry name" value="SDRFAMILY"/>
</dbReference>
<proteinExistence type="predicted"/>
<dbReference type="SUPFAM" id="SSF51735">
    <property type="entry name" value="NAD(P)-binding Rossmann-fold domains"/>
    <property type="match status" value="1"/>
</dbReference>
<feature type="region of interest" description="Disordered" evidence="6">
    <location>
        <begin position="287"/>
        <end position="330"/>
    </location>
</feature>
<evidence type="ECO:0000256" key="1">
    <source>
        <dbReference type="ARBA" id="ARBA00022857"/>
    </source>
</evidence>
<feature type="compositionally biased region" description="Basic and acidic residues" evidence="6">
    <location>
        <begin position="306"/>
        <end position="320"/>
    </location>
</feature>
<dbReference type="AlphaFoldDB" id="A0A8T1FI06"/>
<keyword evidence="1" id="KW-0521">NADP</keyword>
<comment type="catalytic activity">
    <reaction evidence="4">
        <text>a (2E,4E)-dienoyl-CoA + NADPH + H(+) = a 4,5-saturated-(3E)-enoyl-CoA + NADP(+)</text>
        <dbReference type="Rhea" id="RHEA:45912"/>
        <dbReference type="ChEBI" id="CHEBI:15378"/>
        <dbReference type="ChEBI" id="CHEBI:57783"/>
        <dbReference type="ChEBI" id="CHEBI:58349"/>
        <dbReference type="ChEBI" id="CHEBI:85101"/>
        <dbReference type="ChEBI" id="CHEBI:85493"/>
        <dbReference type="EC" id="1.3.1.124"/>
    </reaction>
</comment>
<dbReference type="GO" id="GO:0008670">
    <property type="term" value="F:2,4-dienoyl-CoA reductase (NADPH) activity"/>
    <property type="evidence" value="ECO:0007669"/>
    <property type="project" value="InterPro"/>
</dbReference>
<dbReference type="Gene3D" id="3.40.50.720">
    <property type="entry name" value="NAD(P)-binding Rossmann-like Domain"/>
    <property type="match status" value="1"/>
</dbReference>
<dbReference type="EC" id="1.3.1.124" evidence="3"/>
<dbReference type="EMBL" id="RCML01000579">
    <property type="protein sequence ID" value="KAG2973364.1"/>
    <property type="molecule type" value="Genomic_DNA"/>
</dbReference>
<dbReference type="InterPro" id="IPR045017">
    <property type="entry name" value="DECR2-like"/>
</dbReference>
<comment type="caution">
    <text evidence="7">The sequence shown here is derived from an EMBL/GenBank/DDBJ whole genome shotgun (WGS) entry which is preliminary data.</text>
</comment>
<evidence type="ECO:0000256" key="5">
    <source>
        <dbReference type="ARBA" id="ARBA00048340"/>
    </source>
</evidence>
<dbReference type="Proteomes" id="UP000697107">
    <property type="component" value="Unassembled WGS sequence"/>
</dbReference>